<dbReference type="GO" id="GO:0022857">
    <property type="term" value="F:transmembrane transporter activity"/>
    <property type="evidence" value="ECO:0007669"/>
    <property type="project" value="InterPro"/>
</dbReference>
<dbReference type="InterPro" id="IPR036259">
    <property type="entry name" value="MFS_trans_sf"/>
</dbReference>
<feature type="transmembrane region" description="Helical" evidence="9">
    <location>
        <begin position="302"/>
        <end position="324"/>
    </location>
</feature>
<comment type="similarity">
    <text evidence="2">Belongs to the major facilitator superfamily. Set transporter family.</text>
</comment>
<evidence type="ECO:0000256" key="3">
    <source>
        <dbReference type="ARBA" id="ARBA00022448"/>
    </source>
</evidence>
<evidence type="ECO:0000256" key="7">
    <source>
        <dbReference type="ARBA" id="ARBA00022989"/>
    </source>
</evidence>
<keyword evidence="3" id="KW-0813">Transport</keyword>
<evidence type="ECO:0000256" key="8">
    <source>
        <dbReference type="ARBA" id="ARBA00023136"/>
    </source>
</evidence>
<evidence type="ECO:0000256" key="1">
    <source>
        <dbReference type="ARBA" id="ARBA00004651"/>
    </source>
</evidence>
<protein>
    <submittedName>
        <fullName evidence="11">MFS transporter</fullName>
    </submittedName>
</protein>
<feature type="domain" description="Major facilitator superfamily (MFS) profile" evidence="10">
    <location>
        <begin position="12"/>
        <end position="388"/>
    </location>
</feature>
<dbReference type="AlphaFoldDB" id="A0A9D2B1A9"/>
<comment type="caution">
    <text evidence="11">The sequence shown here is derived from an EMBL/GenBank/DDBJ whole genome shotgun (WGS) entry which is preliminary data.</text>
</comment>
<dbReference type="PANTHER" id="PTHR23535">
    <property type="entry name" value="SUGAR EFFLUX TRANSPORTER A-RELATED"/>
    <property type="match status" value="1"/>
</dbReference>
<feature type="transmembrane region" description="Helical" evidence="9">
    <location>
        <begin position="12"/>
        <end position="33"/>
    </location>
</feature>
<comment type="subcellular location">
    <subcellularLocation>
        <location evidence="1">Cell membrane</location>
        <topology evidence="1">Multi-pass membrane protein</topology>
    </subcellularLocation>
</comment>
<evidence type="ECO:0000256" key="6">
    <source>
        <dbReference type="ARBA" id="ARBA00022692"/>
    </source>
</evidence>
<evidence type="ECO:0000313" key="11">
    <source>
        <dbReference type="EMBL" id="HIX57503.1"/>
    </source>
</evidence>
<evidence type="ECO:0000256" key="9">
    <source>
        <dbReference type="SAM" id="Phobius"/>
    </source>
</evidence>
<proteinExistence type="inferred from homology"/>
<dbReference type="SUPFAM" id="SSF103473">
    <property type="entry name" value="MFS general substrate transporter"/>
    <property type="match status" value="1"/>
</dbReference>
<dbReference type="Gene3D" id="1.20.1250.20">
    <property type="entry name" value="MFS general substrate transporter like domains"/>
    <property type="match status" value="2"/>
</dbReference>
<reference evidence="11" key="2">
    <citation type="submission" date="2021-04" db="EMBL/GenBank/DDBJ databases">
        <authorList>
            <person name="Gilroy R."/>
        </authorList>
    </citation>
    <scope>NUCLEOTIDE SEQUENCE</scope>
    <source>
        <strain evidence="11">USASDec5-558</strain>
    </source>
</reference>
<evidence type="ECO:0000256" key="4">
    <source>
        <dbReference type="ARBA" id="ARBA00022475"/>
    </source>
</evidence>
<evidence type="ECO:0000256" key="5">
    <source>
        <dbReference type="ARBA" id="ARBA00022597"/>
    </source>
</evidence>
<feature type="transmembrane region" description="Helical" evidence="9">
    <location>
        <begin position="78"/>
        <end position="94"/>
    </location>
</feature>
<dbReference type="GO" id="GO:0005886">
    <property type="term" value="C:plasma membrane"/>
    <property type="evidence" value="ECO:0007669"/>
    <property type="project" value="UniProtKB-SubCell"/>
</dbReference>
<evidence type="ECO:0000313" key="12">
    <source>
        <dbReference type="Proteomes" id="UP000886829"/>
    </source>
</evidence>
<feature type="transmembrane region" description="Helical" evidence="9">
    <location>
        <begin position="363"/>
        <end position="383"/>
    </location>
</feature>
<keyword evidence="6 9" id="KW-0812">Transmembrane</keyword>
<sequence length="390" mass="42415">MQTFGANKKGSVFVYISMSLLIAASGSLFNPVLSYFFNTELGLSPIYISILFILLPIGTILVVQTVARFSDMGLQRPTIICISALFGIASSIILILRPSFLVLCTIGLICLSSYPVSFPQIFASAREYAEKHLNGAIMFTTVMRAMTSLSWVVGPPLAFGIAFGASFNTLFITSATMFILVGLTSFFFLPNVMERKKTAEEARIKWWTNRSVMLLCVANAMISTAFSSYITTMPLFLTQELHMAKELPSYIMGLAAFLEIPLMFVAARLAKYIGLKAVVILGSAALCIFLILFYFVRSFELIMCIQLFSATFIAFVGTMGMVFFQELLPTIPGQSTSLFINSSTAGQIAGGAMISLAAGGTYLLIYEVGLGIAVVGTILLFFVSKPPKIS</sequence>
<reference evidence="11" key="1">
    <citation type="journal article" date="2021" name="PeerJ">
        <title>Extensive microbial diversity within the chicken gut microbiome revealed by metagenomics and culture.</title>
        <authorList>
            <person name="Gilroy R."/>
            <person name="Ravi A."/>
            <person name="Getino M."/>
            <person name="Pursley I."/>
            <person name="Horton D.L."/>
            <person name="Alikhan N.F."/>
            <person name="Baker D."/>
            <person name="Gharbi K."/>
            <person name="Hall N."/>
            <person name="Watson M."/>
            <person name="Adriaenssens E.M."/>
            <person name="Foster-Nyarko E."/>
            <person name="Jarju S."/>
            <person name="Secka A."/>
            <person name="Antonio M."/>
            <person name="Oren A."/>
            <person name="Chaudhuri R.R."/>
            <person name="La Ragione R."/>
            <person name="Hildebrand F."/>
            <person name="Pallen M.J."/>
        </authorList>
    </citation>
    <scope>NUCLEOTIDE SEQUENCE</scope>
    <source>
        <strain evidence="11">USASDec5-558</strain>
    </source>
</reference>
<dbReference type="EMBL" id="DXEV01000168">
    <property type="protein sequence ID" value="HIX57503.1"/>
    <property type="molecule type" value="Genomic_DNA"/>
</dbReference>
<dbReference type="InterPro" id="IPR020846">
    <property type="entry name" value="MFS_dom"/>
</dbReference>
<feature type="transmembrane region" description="Helical" evidence="9">
    <location>
        <begin position="336"/>
        <end position="357"/>
    </location>
</feature>
<keyword evidence="5" id="KW-0762">Sugar transport</keyword>
<feature type="transmembrane region" description="Helical" evidence="9">
    <location>
        <begin position="45"/>
        <end position="66"/>
    </location>
</feature>
<feature type="transmembrane region" description="Helical" evidence="9">
    <location>
        <begin position="100"/>
        <end position="123"/>
    </location>
</feature>
<dbReference type="PROSITE" id="PS50850">
    <property type="entry name" value="MFS"/>
    <property type="match status" value="1"/>
</dbReference>
<accession>A0A9D2B1A9</accession>
<keyword evidence="4" id="KW-1003">Cell membrane</keyword>
<dbReference type="Pfam" id="PF07690">
    <property type="entry name" value="MFS_1"/>
    <property type="match status" value="2"/>
</dbReference>
<feature type="transmembrane region" description="Helical" evidence="9">
    <location>
        <begin position="250"/>
        <end position="270"/>
    </location>
</feature>
<dbReference type="PANTHER" id="PTHR23535:SF2">
    <property type="entry name" value="SUGAR EFFLUX TRANSPORTER A-RELATED"/>
    <property type="match status" value="1"/>
</dbReference>
<dbReference type="Proteomes" id="UP000886829">
    <property type="component" value="Unassembled WGS sequence"/>
</dbReference>
<keyword evidence="7 9" id="KW-1133">Transmembrane helix</keyword>
<organism evidence="11 12">
    <name type="scientific">Candidatus Anaerobiospirillum pullistercoris</name>
    <dbReference type="NCBI Taxonomy" id="2838452"/>
    <lineage>
        <taxon>Bacteria</taxon>
        <taxon>Pseudomonadati</taxon>
        <taxon>Pseudomonadota</taxon>
        <taxon>Gammaproteobacteria</taxon>
        <taxon>Aeromonadales</taxon>
        <taxon>Succinivibrionaceae</taxon>
        <taxon>Anaerobiospirillum</taxon>
    </lineage>
</organism>
<name>A0A9D2B1A9_9GAMM</name>
<evidence type="ECO:0000259" key="10">
    <source>
        <dbReference type="PROSITE" id="PS50850"/>
    </source>
</evidence>
<dbReference type="InterPro" id="IPR011701">
    <property type="entry name" value="MFS"/>
</dbReference>
<keyword evidence="8 9" id="KW-0472">Membrane</keyword>
<feature type="transmembrane region" description="Helical" evidence="9">
    <location>
        <begin position="277"/>
        <end position="296"/>
    </location>
</feature>
<gene>
    <name evidence="11" type="ORF">H9850_08545</name>
</gene>
<feature type="transmembrane region" description="Helical" evidence="9">
    <location>
        <begin position="211"/>
        <end position="230"/>
    </location>
</feature>
<feature type="transmembrane region" description="Helical" evidence="9">
    <location>
        <begin position="135"/>
        <end position="153"/>
    </location>
</feature>
<feature type="transmembrane region" description="Helical" evidence="9">
    <location>
        <begin position="159"/>
        <end position="190"/>
    </location>
</feature>
<evidence type="ECO:0000256" key="2">
    <source>
        <dbReference type="ARBA" id="ARBA00006523"/>
    </source>
</evidence>